<keyword evidence="3" id="KW-1185">Reference proteome</keyword>
<feature type="compositionally biased region" description="Low complexity" evidence="1">
    <location>
        <begin position="13"/>
        <end position="28"/>
    </location>
</feature>
<organism evidence="2 3">
    <name type="scientific">Dreissena polymorpha</name>
    <name type="common">Zebra mussel</name>
    <name type="synonym">Mytilus polymorpha</name>
    <dbReference type="NCBI Taxonomy" id="45954"/>
    <lineage>
        <taxon>Eukaryota</taxon>
        <taxon>Metazoa</taxon>
        <taxon>Spiralia</taxon>
        <taxon>Lophotrochozoa</taxon>
        <taxon>Mollusca</taxon>
        <taxon>Bivalvia</taxon>
        <taxon>Autobranchia</taxon>
        <taxon>Heteroconchia</taxon>
        <taxon>Euheterodonta</taxon>
        <taxon>Imparidentia</taxon>
        <taxon>Neoheterodontei</taxon>
        <taxon>Myida</taxon>
        <taxon>Dreissenoidea</taxon>
        <taxon>Dreissenidae</taxon>
        <taxon>Dreissena</taxon>
    </lineage>
</organism>
<comment type="caution">
    <text evidence="2">The sequence shown here is derived from an EMBL/GenBank/DDBJ whole genome shotgun (WGS) entry which is preliminary data.</text>
</comment>
<gene>
    <name evidence="2" type="ORF">DPMN_146363</name>
</gene>
<evidence type="ECO:0000256" key="1">
    <source>
        <dbReference type="SAM" id="MobiDB-lite"/>
    </source>
</evidence>
<evidence type="ECO:0000313" key="3">
    <source>
        <dbReference type="Proteomes" id="UP000828390"/>
    </source>
</evidence>
<evidence type="ECO:0000313" key="2">
    <source>
        <dbReference type="EMBL" id="KAH3792864.1"/>
    </source>
</evidence>
<proteinExistence type="predicted"/>
<name>A0A9D4F5P9_DREPO</name>
<protein>
    <submittedName>
        <fullName evidence="2">Uncharacterized protein</fullName>
    </submittedName>
</protein>
<feature type="region of interest" description="Disordered" evidence="1">
    <location>
        <begin position="1"/>
        <end position="28"/>
    </location>
</feature>
<dbReference type="Proteomes" id="UP000828390">
    <property type="component" value="Unassembled WGS sequence"/>
</dbReference>
<sequence length="98" mass="10372">MFTPVLTKDENSKYSTHSSSAASSTAYSTAAVPVSHGTGVAHRAHPSASPVHASHIVVGVNGGCHEHRTDHTQTSDQKYPHGCIFSVYPSALKEKFAI</sequence>
<accession>A0A9D4F5P9</accession>
<reference evidence="2" key="2">
    <citation type="submission" date="2020-11" db="EMBL/GenBank/DDBJ databases">
        <authorList>
            <person name="McCartney M.A."/>
            <person name="Auch B."/>
            <person name="Kono T."/>
            <person name="Mallez S."/>
            <person name="Becker A."/>
            <person name="Gohl D.M."/>
            <person name="Silverstein K.A.T."/>
            <person name="Koren S."/>
            <person name="Bechman K.B."/>
            <person name="Herman A."/>
            <person name="Abrahante J.E."/>
            <person name="Garbe J."/>
        </authorList>
    </citation>
    <scope>NUCLEOTIDE SEQUENCE</scope>
    <source>
        <strain evidence="2">Duluth1</strain>
        <tissue evidence="2">Whole animal</tissue>
    </source>
</reference>
<dbReference type="AlphaFoldDB" id="A0A9D4F5P9"/>
<reference evidence="2" key="1">
    <citation type="journal article" date="2019" name="bioRxiv">
        <title>The Genome of the Zebra Mussel, Dreissena polymorpha: A Resource for Invasive Species Research.</title>
        <authorList>
            <person name="McCartney M.A."/>
            <person name="Auch B."/>
            <person name="Kono T."/>
            <person name="Mallez S."/>
            <person name="Zhang Y."/>
            <person name="Obille A."/>
            <person name="Becker A."/>
            <person name="Abrahante J.E."/>
            <person name="Garbe J."/>
            <person name="Badalamenti J.P."/>
            <person name="Herman A."/>
            <person name="Mangelson H."/>
            <person name="Liachko I."/>
            <person name="Sullivan S."/>
            <person name="Sone E.D."/>
            <person name="Koren S."/>
            <person name="Silverstein K.A.T."/>
            <person name="Beckman K.B."/>
            <person name="Gohl D.M."/>
        </authorList>
    </citation>
    <scope>NUCLEOTIDE SEQUENCE</scope>
    <source>
        <strain evidence="2">Duluth1</strain>
        <tissue evidence="2">Whole animal</tissue>
    </source>
</reference>
<dbReference type="EMBL" id="JAIWYP010000007">
    <property type="protein sequence ID" value="KAH3792864.1"/>
    <property type="molecule type" value="Genomic_DNA"/>
</dbReference>